<proteinExistence type="predicted"/>
<evidence type="ECO:0000313" key="5">
    <source>
        <dbReference type="Proteomes" id="UP000182034"/>
    </source>
</evidence>
<dbReference type="InterPro" id="IPR029058">
    <property type="entry name" value="AB_hydrolase_fold"/>
</dbReference>
<dbReference type="EMBL" id="FPKW01000008">
    <property type="protein sequence ID" value="SFZ94915.1"/>
    <property type="molecule type" value="Genomic_DNA"/>
</dbReference>
<dbReference type="OrthoDB" id="2247630at2"/>
<dbReference type="PANTHER" id="PTHR43798">
    <property type="entry name" value="MONOACYLGLYCEROL LIPASE"/>
    <property type="match status" value="1"/>
</dbReference>
<dbReference type="GO" id="GO:0016787">
    <property type="term" value="F:hydrolase activity"/>
    <property type="evidence" value="ECO:0007669"/>
    <property type="project" value="UniProtKB-KW"/>
</dbReference>
<gene>
    <name evidence="4" type="ORF">SAMN05216324_10837</name>
</gene>
<evidence type="ECO:0000256" key="2">
    <source>
        <dbReference type="SAM" id="SignalP"/>
    </source>
</evidence>
<dbReference type="InterPro" id="IPR050266">
    <property type="entry name" value="AB_hydrolase_sf"/>
</dbReference>
<keyword evidence="2" id="KW-0732">Signal</keyword>
<keyword evidence="5" id="KW-1185">Reference proteome</keyword>
<dbReference type="Proteomes" id="UP000182034">
    <property type="component" value="Unassembled WGS sequence"/>
</dbReference>
<dbReference type="Pfam" id="PF00561">
    <property type="entry name" value="Abhydrolase_1"/>
    <property type="match status" value="1"/>
</dbReference>
<dbReference type="InterPro" id="IPR000073">
    <property type="entry name" value="AB_hydrolase_1"/>
</dbReference>
<feature type="domain" description="AB hydrolase-1" evidence="3">
    <location>
        <begin position="220"/>
        <end position="318"/>
    </location>
</feature>
<evidence type="ECO:0000313" key="4">
    <source>
        <dbReference type="EMBL" id="SFZ94915.1"/>
    </source>
</evidence>
<sequence length="433" mass="49265">MKKIIILPLILFCSFVFSQNKTIVSNWTSFVQSVNVENMQNWKFRVSAKVRKENDSNAKCAIWARVDDIDNKTGFFENQAYSNIKVTTEWNTFEIKGTVNPEGKTLNIGAYATDNGDFYFDDFKLEVLDPKSVKWINIPLKNASFEENLISGKDWSEGIGRNKITHVKNFTITTSDYKPFNGNKSLLIKGQNIIGNMPHGKFADVNGIKMYYETYGEGEPLLMLHGNGQSINAFMNQVYVFSKKYKVIIVDCRERGKSTYDKTKELTFDIQVEDLKQFLDQQNIKKVKILGWSDGGILAILMALKYPDLIDKIACSGANIFPEGQKDDELKDMRETLAQLIKENKDGKNDVYIDLYNLDLKYPNLKYEDLKAIQCPSLIMAGDKDVIKTEHTVKIAESIPKGQLAIIPNSTHSVVVEKPELFNSLVIDFFEGK</sequence>
<dbReference type="SUPFAM" id="SSF53474">
    <property type="entry name" value="alpha/beta-Hydrolases"/>
    <property type="match status" value="1"/>
</dbReference>
<protein>
    <submittedName>
        <fullName evidence="4">Pimeloyl-ACP methyl ester carboxylesterase</fullName>
    </submittedName>
</protein>
<reference evidence="5" key="1">
    <citation type="submission" date="2016-10" db="EMBL/GenBank/DDBJ databases">
        <authorList>
            <person name="Varghese N."/>
            <person name="Submissions S."/>
        </authorList>
    </citation>
    <scope>NUCLEOTIDE SEQUENCE [LARGE SCALE GENOMIC DNA]</scope>
    <source>
        <strain evidence="5">SUR2</strain>
    </source>
</reference>
<evidence type="ECO:0000259" key="3">
    <source>
        <dbReference type="Pfam" id="PF00561"/>
    </source>
</evidence>
<evidence type="ECO:0000256" key="1">
    <source>
        <dbReference type="ARBA" id="ARBA00022801"/>
    </source>
</evidence>
<dbReference type="STRING" id="1612149.SAMN05216324_10837"/>
<dbReference type="Gene3D" id="2.60.120.260">
    <property type="entry name" value="Galactose-binding domain-like"/>
    <property type="match status" value="1"/>
</dbReference>
<dbReference type="GO" id="GO:0016020">
    <property type="term" value="C:membrane"/>
    <property type="evidence" value="ECO:0007669"/>
    <property type="project" value="TreeGrafter"/>
</dbReference>
<dbReference type="PANTHER" id="PTHR43798:SF31">
    <property type="entry name" value="AB HYDROLASE SUPERFAMILY PROTEIN YCLE"/>
    <property type="match status" value="1"/>
</dbReference>
<name>A0A1K2IT71_9FLAO</name>
<feature type="chain" id="PRO_5012091852" evidence="2">
    <location>
        <begin position="19"/>
        <end position="433"/>
    </location>
</feature>
<organism evidence="4 5">
    <name type="scientific">Chryseobacterium limigenitum</name>
    <dbReference type="NCBI Taxonomy" id="1612149"/>
    <lineage>
        <taxon>Bacteria</taxon>
        <taxon>Pseudomonadati</taxon>
        <taxon>Bacteroidota</taxon>
        <taxon>Flavobacteriia</taxon>
        <taxon>Flavobacteriales</taxon>
        <taxon>Weeksellaceae</taxon>
        <taxon>Chryseobacterium group</taxon>
        <taxon>Chryseobacterium</taxon>
    </lineage>
</organism>
<keyword evidence="1" id="KW-0378">Hydrolase</keyword>
<dbReference type="Gene3D" id="3.40.50.1820">
    <property type="entry name" value="alpha/beta hydrolase"/>
    <property type="match status" value="1"/>
</dbReference>
<feature type="signal peptide" evidence="2">
    <location>
        <begin position="1"/>
        <end position="18"/>
    </location>
</feature>
<dbReference type="AlphaFoldDB" id="A0A1K2IT71"/>
<accession>A0A1K2IT71</accession>